<accession>A0ABN2KBL4</accession>
<reference evidence="1 2" key="1">
    <citation type="journal article" date="2019" name="Int. J. Syst. Evol. Microbiol.">
        <title>The Global Catalogue of Microorganisms (GCM) 10K type strain sequencing project: providing services to taxonomists for standard genome sequencing and annotation.</title>
        <authorList>
            <consortium name="The Broad Institute Genomics Platform"/>
            <consortium name="The Broad Institute Genome Sequencing Center for Infectious Disease"/>
            <person name="Wu L."/>
            <person name="Ma J."/>
        </authorList>
    </citation>
    <scope>NUCLEOTIDE SEQUENCE [LARGE SCALE GENOMIC DNA]</scope>
    <source>
        <strain evidence="1 2">JCM 13518</strain>
    </source>
</reference>
<proteinExistence type="predicted"/>
<protein>
    <submittedName>
        <fullName evidence="1">2'-5' RNA ligase family protein</fullName>
    </submittedName>
</protein>
<dbReference type="GO" id="GO:0016874">
    <property type="term" value="F:ligase activity"/>
    <property type="evidence" value="ECO:0007669"/>
    <property type="project" value="UniProtKB-KW"/>
</dbReference>
<sequence length="176" mass="18666">MTTAEVGDTTTYGVAIAVPEPHASHLRGKRCEFGDPEGEIVPTHVTLVPPTSTSAAEIDAVRAALAAVGPSHRPFTMRLDGTDTFHPVSPVAFVAVADGTEETTRLAGAVRDCLSAGEPDFPFHPHVTVAHHLDASSLDHACEDLAEFSAEFQVAEFVLFCHDGAGWHVDTRFPLG</sequence>
<name>A0ABN2KBL4_9ACTN</name>
<dbReference type="PANTHER" id="PTHR40037">
    <property type="entry name" value="PHOSPHOESTERASE YJCG-RELATED"/>
    <property type="match status" value="1"/>
</dbReference>
<evidence type="ECO:0000313" key="2">
    <source>
        <dbReference type="Proteomes" id="UP001501057"/>
    </source>
</evidence>
<comment type="caution">
    <text evidence="1">The sequence shown here is derived from an EMBL/GenBank/DDBJ whole genome shotgun (WGS) entry which is preliminary data.</text>
</comment>
<dbReference type="Proteomes" id="UP001501057">
    <property type="component" value="Unassembled WGS sequence"/>
</dbReference>
<organism evidence="1 2">
    <name type="scientific">Aeromicrobium alkaliterrae</name>
    <dbReference type="NCBI Taxonomy" id="302168"/>
    <lineage>
        <taxon>Bacteria</taxon>
        <taxon>Bacillati</taxon>
        <taxon>Actinomycetota</taxon>
        <taxon>Actinomycetes</taxon>
        <taxon>Propionibacteriales</taxon>
        <taxon>Nocardioidaceae</taxon>
        <taxon>Aeromicrobium</taxon>
    </lineage>
</organism>
<dbReference type="EMBL" id="BAAAME010000010">
    <property type="protein sequence ID" value="GAA1752213.1"/>
    <property type="molecule type" value="Genomic_DNA"/>
</dbReference>
<gene>
    <name evidence="1" type="ORF">GCM10009710_34970</name>
</gene>
<keyword evidence="2" id="KW-1185">Reference proteome</keyword>
<dbReference type="PANTHER" id="PTHR40037:SF1">
    <property type="entry name" value="PHOSPHOESTERASE SAOUHSC_00951-RELATED"/>
    <property type="match status" value="1"/>
</dbReference>
<evidence type="ECO:0000313" key="1">
    <source>
        <dbReference type="EMBL" id="GAA1752213.1"/>
    </source>
</evidence>
<dbReference type="InterPro" id="IPR009097">
    <property type="entry name" value="Cyclic_Pdiesterase"/>
</dbReference>
<dbReference type="Pfam" id="PF13563">
    <property type="entry name" value="2_5_RNA_ligase2"/>
    <property type="match status" value="1"/>
</dbReference>
<dbReference type="RefSeq" id="WP_344203947.1">
    <property type="nucleotide sequence ID" value="NZ_BAAAME010000010.1"/>
</dbReference>
<keyword evidence="1" id="KW-0436">Ligase</keyword>
<dbReference type="SUPFAM" id="SSF55144">
    <property type="entry name" value="LigT-like"/>
    <property type="match status" value="1"/>
</dbReference>
<dbReference type="InterPro" id="IPR050580">
    <property type="entry name" value="2H_phosphoesterase_YjcG-like"/>
</dbReference>
<dbReference type="Gene3D" id="3.90.1140.10">
    <property type="entry name" value="Cyclic phosphodiesterase"/>
    <property type="match status" value="1"/>
</dbReference>